<dbReference type="Gene3D" id="3.40.430.10">
    <property type="entry name" value="Dihydrofolate Reductase, subunit A"/>
    <property type="match status" value="1"/>
</dbReference>
<dbReference type="SUPFAM" id="SSF53597">
    <property type="entry name" value="Dihydrofolate reductase-like"/>
    <property type="match status" value="1"/>
</dbReference>
<evidence type="ECO:0000313" key="3">
    <source>
        <dbReference type="Proteomes" id="UP000516173"/>
    </source>
</evidence>
<proteinExistence type="predicted"/>
<dbReference type="AlphaFoldDB" id="A0A7G1KYT9"/>
<accession>A0A7G1KYT9</accession>
<name>A0A7G1KYT9_9NOCA</name>
<dbReference type="GO" id="GO:0009231">
    <property type="term" value="P:riboflavin biosynthetic process"/>
    <property type="evidence" value="ECO:0007669"/>
    <property type="project" value="InterPro"/>
</dbReference>
<dbReference type="GO" id="GO:0008703">
    <property type="term" value="F:5-amino-6-(5-phosphoribosylamino)uracil reductase activity"/>
    <property type="evidence" value="ECO:0007669"/>
    <property type="project" value="InterPro"/>
</dbReference>
<organism evidence="2 3">
    <name type="scientific">Nocardia wallacei</name>
    <dbReference type="NCBI Taxonomy" id="480035"/>
    <lineage>
        <taxon>Bacteria</taxon>
        <taxon>Bacillati</taxon>
        <taxon>Actinomycetota</taxon>
        <taxon>Actinomycetes</taxon>
        <taxon>Mycobacteriales</taxon>
        <taxon>Nocardiaceae</taxon>
        <taxon>Nocardia</taxon>
    </lineage>
</organism>
<evidence type="ECO:0000313" key="2">
    <source>
        <dbReference type="EMBL" id="BCK59179.1"/>
    </source>
</evidence>
<dbReference type="KEGG" id="nwl:NWFMUON74_69510"/>
<reference evidence="2 3" key="1">
    <citation type="submission" date="2020-08" db="EMBL/GenBank/DDBJ databases">
        <title>Genome Sequencing of Nocardia wallacei strain FMUON74 and assembly.</title>
        <authorList>
            <person name="Toyokawa M."/>
            <person name="Uesaka K."/>
        </authorList>
    </citation>
    <scope>NUCLEOTIDE SEQUENCE [LARGE SCALE GENOMIC DNA]</scope>
    <source>
        <strain evidence="2 3">FMUON74</strain>
    </source>
</reference>
<dbReference type="Pfam" id="PF01872">
    <property type="entry name" value="RibD_C"/>
    <property type="match status" value="1"/>
</dbReference>
<dbReference type="InterPro" id="IPR024072">
    <property type="entry name" value="DHFR-like_dom_sf"/>
</dbReference>
<dbReference type="RefSeq" id="WP_187685805.1">
    <property type="nucleotide sequence ID" value="NZ_AP023396.1"/>
</dbReference>
<dbReference type="InterPro" id="IPR002734">
    <property type="entry name" value="RibDG_C"/>
</dbReference>
<feature type="domain" description="Bacterial bifunctional deaminase-reductase C-terminal" evidence="1">
    <location>
        <begin position="6"/>
        <end position="174"/>
    </location>
</feature>
<keyword evidence="3" id="KW-1185">Reference proteome</keyword>
<gene>
    <name evidence="2" type="ORF">NWFMUON74_69510</name>
</gene>
<dbReference type="EMBL" id="AP023396">
    <property type="protein sequence ID" value="BCK59179.1"/>
    <property type="molecule type" value="Genomic_DNA"/>
</dbReference>
<protein>
    <submittedName>
        <fullName evidence="2">Deaminase reductase</fullName>
    </submittedName>
</protein>
<dbReference type="GeneID" id="80351325"/>
<dbReference type="Proteomes" id="UP000516173">
    <property type="component" value="Chromosome"/>
</dbReference>
<evidence type="ECO:0000259" key="1">
    <source>
        <dbReference type="Pfam" id="PF01872"/>
    </source>
</evidence>
<sequence>MSTTFTVDFFSTVDGYGMAEGWPGYWGKEGPELIADRVRTFAQEQVLVFGATTFREFRQFVTEYDEPYYDSLNELPKIVFSSTLEEPLGWQNSTVLHEDAVTAIERLKRTTDVPMRSHGSIALNRALLAAGLVDRLEVMMFPAVSGRAGGAGLLHGGAELDLELVESTVLDGRTHKLVYIPHVHGKVPEGVGPQPRKSGGAIADR</sequence>